<comment type="subcellular location">
    <subcellularLocation>
        <location evidence="1">Cell projection</location>
        <location evidence="1">Cilium</location>
        <location evidence="1">Flagellum</location>
    </subcellularLocation>
</comment>
<evidence type="ECO:0000256" key="2">
    <source>
        <dbReference type="ARBA" id="ARBA00022723"/>
    </source>
</evidence>
<evidence type="ECO:0000256" key="4">
    <source>
        <dbReference type="ARBA" id="ARBA00022837"/>
    </source>
</evidence>
<dbReference type="InterPro" id="IPR054322">
    <property type="entry name" value="FCABP_EF-hand"/>
</dbReference>
<dbReference type="Proteomes" id="UP000007259">
    <property type="component" value="Chromosome 16"/>
</dbReference>
<evidence type="ECO:0000256" key="5">
    <source>
        <dbReference type="ARBA" id="ARBA00022846"/>
    </source>
</evidence>
<dbReference type="RefSeq" id="XP_003873776.1">
    <property type="nucleotide sequence ID" value="XM_003873727.1"/>
</dbReference>
<organism evidence="9 10">
    <name type="scientific">Leishmania mexicana (strain MHOM/GT/2001/U1103)</name>
    <dbReference type="NCBI Taxonomy" id="929439"/>
    <lineage>
        <taxon>Eukaryota</taxon>
        <taxon>Discoba</taxon>
        <taxon>Euglenozoa</taxon>
        <taxon>Kinetoplastea</taxon>
        <taxon>Metakinetoplastina</taxon>
        <taxon>Trypanosomatida</taxon>
        <taxon>Trypanosomatidae</taxon>
        <taxon>Leishmaniinae</taxon>
        <taxon>Leishmania</taxon>
    </lineage>
</organism>
<evidence type="ECO:0000313" key="9">
    <source>
        <dbReference type="EMBL" id="CBZ25269.1"/>
    </source>
</evidence>
<feature type="region of interest" description="Disordered" evidence="7">
    <location>
        <begin position="1508"/>
        <end position="1533"/>
    </location>
</feature>
<evidence type="ECO:0000313" key="10">
    <source>
        <dbReference type="Proteomes" id="UP000007259"/>
    </source>
</evidence>
<dbReference type="GO" id="GO:0031514">
    <property type="term" value="C:motile cilium"/>
    <property type="evidence" value="ECO:0007669"/>
    <property type="project" value="UniProtKB-SubCell"/>
</dbReference>
<dbReference type="Pfam" id="PF22592">
    <property type="entry name" value="FCaBP_EF-hand"/>
    <property type="match status" value="1"/>
</dbReference>
<dbReference type="PhylomeDB" id="E9AQP9"/>
<evidence type="ECO:0000256" key="6">
    <source>
        <dbReference type="ARBA" id="ARBA00023069"/>
    </source>
</evidence>
<dbReference type="OrthoDB" id="272063at2759"/>
<keyword evidence="5" id="KW-0282">Flagellum</keyword>
<keyword evidence="6" id="KW-0966">Cell projection</keyword>
<dbReference type="GO" id="GO:0046872">
    <property type="term" value="F:metal ion binding"/>
    <property type="evidence" value="ECO:0007669"/>
    <property type="project" value="UniProtKB-KW"/>
</dbReference>
<dbReference type="Gene3D" id="1.10.238.10">
    <property type="entry name" value="EF-hand"/>
    <property type="match status" value="1"/>
</dbReference>
<proteinExistence type="predicted"/>
<dbReference type="VEuPathDB" id="TriTrypDB:LmxM.16.0900"/>
<dbReference type="GeneID" id="13450300"/>
<gene>
    <name evidence="9" type="ORF">LMXM_16_0900</name>
</gene>
<keyword evidence="2" id="KW-0479">Metal-binding</keyword>
<keyword evidence="6" id="KW-0969">Cilium</keyword>
<name>E9AQP9_LEIMU</name>
<evidence type="ECO:0000256" key="1">
    <source>
        <dbReference type="ARBA" id="ARBA00004230"/>
    </source>
</evidence>
<dbReference type="OMA" id="MECALSF"/>
<keyword evidence="10" id="KW-1185">Reference proteome</keyword>
<sequence length="1656" mass="183802">MGCTSSTLSFRDVYIDLQQRWGLDPKLYGVLEPDGVRERSSVFASCASSTAREASQELLLGDGCLFGCDSLLVERTPLLKHPLFHGEGKGTLHPYNAVLFRRLLSAVPAEHARHAATEVFSAVRDGGFIARWDYRVWMMACCEFYHVLAILQEQKALPKETKSLMKALTRSSEHGALLQQSAEGTMVSQDALEKVWREGSAVQITTSTLGAPVMKQLCSEMPSVLACAQNDARSSAASTGGDSLAPRFIALAKEYEKRVMSMMGQQSSNPLRSCDNASAASSVPLLVFAEWAAMECALSFCGQEEDFASYGVAPLPLSVPVQHKSNVQQEWRARLLHLSEVKSELAKLEPPTHISETYKQLLAKAEGLEREVEEQVARWRRGREVLTAEDAEDLCWHLLEIWDSLPNRTVHRILSLKAFDRAAGADGTIATTGQLCQYLRDYLTLHDLYRDVLFHQLKGAEVEGLDDGLGLPRRIDFDTFRAALVAAQARHDVDLNPLLGAAAGCGPVTQGLVLDVMRQLFDSVADNDTEDGVKGVSFDALCAMVLENLVRGRHVSPFLRSIDELRRAIGMDEEKRQRGFTASFLREVSALDQDDFSACSPLLATKALEAAAELPQYTNHSARVAAMAVRYASLDPRHWSALSASDDVESAALTRWLNRLRSESLDCLSPTEDPADMEFAVHTLFCVAAAQRGLEDTASGAEKSLNSDVCFDGVQFSVTRPPMTTDVTQSHFVRAVAAICQYLECPAEVLLNNAQALLLPATSAADVLITQAVNPTFTIESAFHSFQSVSHSTGDWHGCDGEVEEDNAQVRTQTARVRHILFVMVFNYTRQHCFRYWKTHTRYDDDLGAALSAAKDDSDADYPTWDGESELLALSRAMPLRSLAGCYRVFAQLTDQEAQPSGPVEIERGRQAVFLHAFYEQYMPFFQRLHLDEDHVAAVGARALQFIASQSGRCNCDRGDLGIARRDFSSFLQFVLGYLLVETAYKSTLQATSEARGVAQDGPVEVLLSEQDFRGLLACFGRFTKGGVSAIPTIEEAHLWLQSHHVDTTYQGCISLQNVLLWYSSHRAEHYALESLYDWWVESYAQRIPFTMSAEHRRERKSAMREILRVKQHREGLSESYPVEVSEDEDGYLPVETTSSVLERRWSVDEITTRVFGTDGKPTTEATPPGDGGEAQACSLSSAVPLWLESCECGCNAVLHPTCPESRKVHRGDFRFLLQYVHHFVSAYVSLNYTLTLLEASSGAVSSEGSEHRSPGAPAANPAEMTELLSESLLRLLPLTTVPVELLSMLSSVTADLWNDMETTGVVVEGTYRRCAHSIAALLVGRSHLIAFRARKSYLDGIGGQDLRETFTAEDAIAGALGDYDVNAKLSYWERLRILLPFGPSLQRRQRRRELFMCMDHHRRGYLTMSDIARGLMDMAQLQSFRADFTPALLRAFRATKGVAGERQNVVYLTQHTEEQVLMPWELNAFLEYLYRYLQVYFMFDVLTCGGHVHPETLHVVQKQQQCGTADRDECRPNGESVGARTNKPADDSAEAAVVGDGATAAPHTRSAAVALYEASMQPYQITLEAAPMKKEVSLAQFRTGRQLLCRWGAHVENPVEVFEHVNRQCREEGKLLFNGFATWASEQDLQPEGNGYGFDDSIDAIAIMEEEYASQ</sequence>
<evidence type="ECO:0000256" key="3">
    <source>
        <dbReference type="ARBA" id="ARBA00022737"/>
    </source>
</evidence>
<protein>
    <recommendedName>
        <fullName evidence="8">Flagellar calcium-binding protein EF-hand domain-containing protein</fullName>
    </recommendedName>
</protein>
<dbReference type="EMBL" id="FR799569">
    <property type="protein sequence ID" value="CBZ25269.1"/>
    <property type="molecule type" value="Genomic_DNA"/>
</dbReference>
<dbReference type="KEGG" id="lmi:LMXM_16_0900"/>
<evidence type="ECO:0000256" key="7">
    <source>
        <dbReference type="SAM" id="MobiDB-lite"/>
    </source>
</evidence>
<feature type="domain" description="Flagellar calcium-binding protein EF-hand" evidence="8">
    <location>
        <begin position="1380"/>
        <end position="1447"/>
    </location>
</feature>
<keyword evidence="3" id="KW-0677">Repeat</keyword>
<reference evidence="9 10" key="1">
    <citation type="journal article" date="2011" name="Genome Res.">
        <title>Chromosome and gene copy number variation allow major structural change between species and strains of Leishmania.</title>
        <authorList>
            <person name="Rogers M.B."/>
            <person name="Hilley J.D."/>
            <person name="Dickens N.J."/>
            <person name="Wilkes J."/>
            <person name="Bates P.A."/>
            <person name="Depledge D.P."/>
            <person name="Harris D."/>
            <person name="Her Y."/>
            <person name="Herzyk P."/>
            <person name="Imamura H."/>
            <person name="Otto T.D."/>
            <person name="Sanders M."/>
            <person name="Seeger K."/>
            <person name="Dujardin J.C."/>
            <person name="Berriman M."/>
            <person name="Smith D.F."/>
            <person name="Hertz-Fowler C."/>
            <person name="Mottram J.C."/>
        </authorList>
    </citation>
    <scope>NUCLEOTIDE SEQUENCE [LARGE SCALE GENOMIC DNA]</scope>
    <source>
        <strain evidence="9 10">MHOM/GT/2001/U1103</strain>
    </source>
</reference>
<accession>E9AQP9</accession>
<evidence type="ECO:0000259" key="8">
    <source>
        <dbReference type="Pfam" id="PF22592"/>
    </source>
</evidence>
<keyword evidence="4" id="KW-0106">Calcium</keyword>